<evidence type="ECO:0008006" key="3">
    <source>
        <dbReference type="Google" id="ProtNLM"/>
    </source>
</evidence>
<dbReference type="AlphaFoldDB" id="A0A9X1SVV2"/>
<dbReference type="RefSeq" id="WP_231444310.1">
    <property type="nucleotide sequence ID" value="NZ_JAJOMB010000011.1"/>
</dbReference>
<keyword evidence="2" id="KW-1185">Reference proteome</keyword>
<comment type="caution">
    <text evidence="1">The sequence shown here is derived from an EMBL/GenBank/DDBJ whole genome shotgun (WGS) entry which is preliminary data.</text>
</comment>
<proteinExistence type="predicted"/>
<dbReference type="Proteomes" id="UP001138997">
    <property type="component" value="Unassembled WGS sequence"/>
</dbReference>
<name>A0A9X1SVV2_9ACTN</name>
<dbReference type="SUPFAM" id="SSF55073">
    <property type="entry name" value="Nucleotide cyclase"/>
    <property type="match status" value="1"/>
</dbReference>
<dbReference type="EMBL" id="JAJOMB010000011">
    <property type="protein sequence ID" value="MCD5313270.1"/>
    <property type="molecule type" value="Genomic_DNA"/>
</dbReference>
<organism evidence="1 2">
    <name type="scientific">Kineosporia babensis</name>
    <dbReference type="NCBI Taxonomy" id="499548"/>
    <lineage>
        <taxon>Bacteria</taxon>
        <taxon>Bacillati</taxon>
        <taxon>Actinomycetota</taxon>
        <taxon>Actinomycetes</taxon>
        <taxon>Kineosporiales</taxon>
        <taxon>Kineosporiaceae</taxon>
        <taxon>Kineosporia</taxon>
    </lineage>
</organism>
<sequence>MTTPSAAHYWIVVLDIENFSARSNPLQFLLREAMHRLVRTAVRDTYFEWDELGVKDEGDGMILFFPTQVQPIRIVSGFVDRLHEGLIEARSIYSAEHEIRFRVALHHGMATADESGFPGQATNTACRLVDAELLRTVLTAAAPTPLAVIASDDFYRTVIRPGDRAVKPDEWACVTVDLKKAPGTPAWINVPGQSTPPGLAGSPPPVITLPAGPAEPEQSAMDARGTLLADAGRVARQSGDDGLLYPLEMLSAELSRPDPSDARIVRSLAQIAKAWPALTQDPRLNAGFGGLCDLTTLKDAGKTGRP</sequence>
<dbReference type="Gene3D" id="3.30.70.1230">
    <property type="entry name" value="Nucleotide cyclase"/>
    <property type="match status" value="1"/>
</dbReference>
<reference evidence="1" key="1">
    <citation type="submission" date="2021-11" db="EMBL/GenBank/DDBJ databases">
        <title>Streptomyces corallinus and Kineosporia corallina sp. nov., two new coral-derived marine actinobacteria.</title>
        <authorList>
            <person name="Buangrab K."/>
            <person name="Sutthacheep M."/>
            <person name="Yeemin T."/>
            <person name="Harunari E."/>
            <person name="Igarashi Y."/>
            <person name="Sripreechasak P."/>
            <person name="Kanchanasin P."/>
            <person name="Tanasupawat S."/>
            <person name="Phongsopitanun W."/>
        </authorList>
    </citation>
    <scope>NUCLEOTIDE SEQUENCE</scope>
    <source>
        <strain evidence="1">JCM 31032</strain>
    </source>
</reference>
<gene>
    <name evidence="1" type="ORF">LR394_20390</name>
</gene>
<evidence type="ECO:0000313" key="1">
    <source>
        <dbReference type="EMBL" id="MCD5313270.1"/>
    </source>
</evidence>
<protein>
    <recommendedName>
        <fullName evidence="3">Guanylate cyclase domain-containing protein</fullName>
    </recommendedName>
</protein>
<dbReference type="InterPro" id="IPR029787">
    <property type="entry name" value="Nucleotide_cyclase"/>
</dbReference>
<evidence type="ECO:0000313" key="2">
    <source>
        <dbReference type="Proteomes" id="UP001138997"/>
    </source>
</evidence>
<accession>A0A9X1SVV2</accession>